<dbReference type="Pfam" id="PF03514">
    <property type="entry name" value="GRAS"/>
    <property type="match status" value="1"/>
</dbReference>
<dbReference type="PROSITE" id="PS50985">
    <property type="entry name" value="GRAS"/>
    <property type="match status" value="1"/>
</dbReference>
<comment type="caution">
    <text evidence="5">The sequence shown here is derived from an EMBL/GenBank/DDBJ whole genome shotgun (WGS) entry which is preliminary data.</text>
</comment>
<dbReference type="EMBL" id="JAVIJP010000027">
    <property type="protein sequence ID" value="KAL3635262.1"/>
    <property type="molecule type" value="Genomic_DNA"/>
</dbReference>
<sequence>MFAPTNDPRSNRRSKSNQNHAFGQNKLKPSFEEVCVPRHDEYERESLNENETILKFISEMLMEEEDDLENQPSTLHDSLALQATEQSLYDALNNNNNLPESYTDHGFLEQNKKTRNREDTDLTEEHYRSNKQLANNNNSSEYEPLEMYDDFLLRSDADKSTNKSRGKKQNMLVISKEFVDLRSLLLQCSKALAELDKWMVYELIMRIRKYSSPHGDEAERVAHYFTNAIEVRLSGTGTTVLAAFSNKKFPVSEILKANKMLITACSFTTMSNVYAKQTLMKLAKGATTLHIVDFGILFGFQWPCLIMALSEKPGGPPKLRITGIDFPQPGFRPAERVEDTGRRLARYCERFGVPFEYIAIAQKWDTIRIEDLKIEKGEVLVVNCIYRLHSMMDEAKTVYINPRDAVLNLIKEINPHIFIHGIVNGTHNTPFFVARFKEAYFHYSILYDMFEATVAREEDEDQQMRLAFEENVFGNSVMNIVACEGYDRIERPETYRQWEFRSRRAGLRQLPIDGEVLKCVSKVKKDYGYHKDFSADEDGKWVVLAWERTCSSCHLMLATCY</sequence>
<protein>
    <recommendedName>
        <fullName evidence="7">GRAS family transcription factor</fullName>
    </recommendedName>
</protein>
<name>A0ABD3CZX1_9LAMI</name>
<feature type="region of interest" description="Leucine repeat I (LRI)" evidence="3">
    <location>
        <begin position="179"/>
        <end position="239"/>
    </location>
</feature>
<keyword evidence="2" id="KW-0804">Transcription</keyword>
<evidence type="ECO:0000313" key="6">
    <source>
        <dbReference type="Proteomes" id="UP001632038"/>
    </source>
</evidence>
<feature type="region of interest" description="Disordered" evidence="4">
    <location>
        <begin position="1"/>
        <end position="28"/>
    </location>
</feature>
<evidence type="ECO:0000256" key="1">
    <source>
        <dbReference type="ARBA" id="ARBA00023015"/>
    </source>
</evidence>
<dbReference type="PANTHER" id="PTHR31636">
    <property type="entry name" value="OSJNBA0084A10.13 PROTEIN-RELATED"/>
    <property type="match status" value="1"/>
</dbReference>
<proteinExistence type="inferred from homology"/>
<feature type="short sequence motif" description="VHIID" evidence="3">
    <location>
        <begin position="289"/>
        <end position="293"/>
    </location>
</feature>
<keyword evidence="1" id="KW-0805">Transcription regulation</keyword>
<accession>A0ABD3CZX1</accession>
<evidence type="ECO:0000256" key="3">
    <source>
        <dbReference type="PROSITE-ProRule" id="PRU01191"/>
    </source>
</evidence>
<dbReference type="Proteomes" id="UP001632038">
    <property type="component" value="Unassembled WGS sequence"/>
</dbReference>
<dbReference type="InterPro" id="IPR005202">
    <property type="entry name" value="TF_GRAS"/>
</dbReference>
<evidence type="ECO:0008006" key="7">
    <source>
        <dbReference type="Google" id="ProtNLM"/>
    </source>
</evidence>
<gene>
    <name evidence="5" type="ORF">CASFOL_019809</name>
</gene>
<dbReference type="AlphaFoldDB" id="A0ABD3CZX1"/>
<evidence type="ECO:0000256" key="2">
    <source>
        <dbReference type="ARBA" id="ARBA00023163"/>
    </source>
</evidence>
<keyword evidence="6" id="KW-1185">Reference proteome</keyword>
<comment type="similarity">
    <text evidence="3">Belongs to the GRAS family.</text>
</comment>
<feature type="region of interest" description="VHIID" evidence="3">
    <location>
        <begin position="258"/>
        <end position="323"/>
    </location>
</feature>
<reference evidence="6" key="1">
    <citation type="journal article" date="2024" name="IScience">
        <title>Strigolactones Initiate the Formation of Haustorium-like Structures in Castilleja.</title>
        <authorList>
            <person name="Buerger M."/>
            <person name="Peterson D."/>
            <person name="Chory J."/>
        </authorList>
    </citation>
    <scope>NUCLEOTIDE SEQUENCE [LARGE SCALE GENOMIC DNA]</scope>
</reference>
<evidence type="ECO:0000313" key="5">
    <source>
        <dbReference type="EMBL" id="KAL3635262.1"/>
    </source>
</evidence>
<evidence type="ECO:0000256" key="4">
    <source>
        <dbReference type="SAM" id="MobiDB-lite"/>
    </source>
</evidence>
<feature type="region of interest" description="SAW" evidence="3">
    <location>
        <begin position="482"/>
        <end position="558"/>
    </location>
</feature>
<organism evidence="5 6">
    <name type="scientific">Castilleja foliolosa</name>
    <dbReference type="NCBI Taxonomy" id="1961234"/>
    <lineage>
        <taxon>Eukaryota</taxon>
        <taxon>Viridiplantae</taxon>
        <taxon>Streptophyta</taxon>
        <taxon>Embryophyta</taxon>
        <taxon>Tracheophyta</taxon>
        <taxon>Spermatophyta</taxon>
        <taxon>Magnoliopsida</taxon>
        <taxon>eudicotyledons</taxon>
        <taxon>Gunneridae</taxon>
        <taxon>Pentapetalae</taxon>
        <taxon>asterids</taxon>
        <taxon>lamiids</taxon>
        <taxon>Lamiales</taxon>
        <taxon>Orobanchaceae</taxon>
        <taxon>Pedicularideae</taxon>
        <taxon>Castillejinae</taxon>
        <taxon>Castilleja</taxon>
    </lineage>
</organism>
<feature type="region of interest" description="Leucine repeat II (LRII)" evidence="3">
    <location>
        <begin position="339"/>
        <end position="371"/>
    </location>
</feature>
<comment type="caution">
    <text evidence="3">Lacks conserved residue(s) required for the propagation of feature annotation.</text>
</comment>